<protein>
    <submittedName>
        <fullName evidence="3">M23 family metallopeptidase</fullName>
    </submittedName>
</protein>
<dbReference type="Pfam" id="PF01551">
    <property type="entry name" value="Peptidase_M23"/>
    <property type="match status" value="1"/>
</dbReference>
<dbReference type="InterPro" id="IPR050570">
    <property type="entry name" value="Cell_wall_metabolism_enzyme"/>
</dbReference>
<reference evidence="3" key="1">
    <citation type="submission" date="2021-04" db="EMBL/GenBank/DDBJ databases">
        <title>Phycicoccus avicenniae sp. nov., a novel endophytic actinomycetes isolated from branch of Avicennia mariana.</title>
        <authorList>
            <person name="Tuo L."/>
        </authorList>
    </citation>
    <scope>NUCLEOTIDE SEQUENCE</scope>
    <source>
        <strain evidence="3">BSK3Z-2</strain>
    </source>
</reference>
<name>A0A941HZY7_9MICO</name>
<dbReference type="InterPro" id="IPR016047">
    <property type="entry name" value="M23ase_b-sheet_dom"/>
</dbReference>
<evidence type="ECO:0000313" key="4">
    <source>
        <dbReference type="Proteomes" id="UP000677016"/>
    </source>
</evidence>
<gene>
    <name evidence="3" type="ORF">KC207_15030</name>
</gene>
<feature type="domain" description="M23ase beta-sheet core" evidence="2">
    <location>
        <begin position="161"/>
        <end position="233"/>
    </location>
</feature>
<keyword evidence="1" id="KW-0472">Membrane</keyword>
<comment type="caution">
    <text evidence="3">The sequence shown here is derived from an EMBL/GenBank/DDBJ whole genome shotgun (WGS) entry which is preliminary data.</text>
</comment>
<sequence>MTRVRRLVAPLQTWWLRSFLVAIPLVTVVPVPWWGHWTVLVALIGLSTVRPPRRDDARPVAVRAPVRGRWAALNSPGTSVPSHGVRAYGQAFAVDIAHPRADDAAGAVGWGLRQRRAEEYTSFGEPVTAVAAGTVVAVTSGLRDHRARSTWPGIAFMLTVEGFVREIDGARFVVGNHVVIDHGDGVFSLSAHLRRGSATVRPGDTVPSGARLGEVGNSGNTSEPHLHVQLMDHPRPTAAAGLPFRWTDIRQDPGDADPTWARGPVSTDIVDGLPANGQVFTAGAD</sequence>
<keyword evidence="4" id="KW-1185">Reference proteome</keyword>
<evidence type="ECO:0000256" key="1">
    <source>
        <dbReference type="SAM" id="Phobius"/>
    </source>
</evidence>
<dbReference type="GO" id="GO:0004222">
    <property type="term" value="F:metalloendopeptidase activity"/>
    <property type="evidence" value="ECO:0007669"/>
    <property type="project" value="TreeGrafter"/>
</dbReference>
<dbReference type="RefSeq" id="WP_211604135.1">
    <property type="nucleotide sequence ID" value="NZ_JAGSNF010000022.1"/>
</dbReference>
<dbReference type="PANTHER" id="PTHR21666">
    <property type="entry name" value="PEPTIDASE-RELATED"/>
    <property type="match status" value="1"/>
</dbReference>
<dbReference type="AlphaFoldDB" id="A0A941HZY7"/>
<organism evidence="3 4">
    <name type="scientific">Phycicoccus avicenniae</name>
    <dbReference type="NCBI Taxonomy" id="2828860"/>
    <lineage>
        <taxon>Bacteria</taxon>
        <taxon>Bacillati</taxon>
        <taxon>Actinomycetota</taxon>
        <taxon>Actinomycetes</taxon>
        <taxon>Micrococcales</taxon>
        <taxon>Intrasporangiaceae</taxon>
        <taxon>Phycicoccus</taxon>
    </lineage>
</organism>
<keyword evidence="1" id="KW-0812">Transmembrane</keyword>
<dbReference type="Proteomes" id="UP000677016">
    <property type="component" value="Unassembled WGS sequence"/>
</dbReference>
<proteinExistence type="predicted"/>
<accession>A0A941HZY7</accession>
<dbReference type="PANTHER" id="PTHR21666:SF270">
    <property type="entry name" value="MUREIN HYDROLASE ACTIVATOR ENVC"/>
    <property type="match status" value="1"/>
</dbReference>
<dbReference type="SUPFAM" id="SSF51261">
    <property type="entry name" value="Duplicated hybrid motif"/>
    <property type="match status" value="1"/>
</dbReference>
<evidence type="ECO:0000313" key="3">
    <source>
        <dbReference type="EMBL" id="MBR7744608.1"/>
    </source>
</evidence>
<dbReference type="EMBL" id="JAGSNF010000022">
    <property type="protein sequence ID" value="MBR7744608.1"/>
    <property type="molecule type" value="Genomic_DNA"/>
</dbReference>
<dbReference type="InterPro" id="IPR011055">
    <property type="entry name" value="Dup_hybrid_motif"/>
</dbReference>
<evidence type="ECO:0000259" key="2">
    <source>
        <dbReference type="Pfam" id="PF01551"/>
    </source>
</evidence>
<dbReference type="Gene3D" id="2.70.70.10">
    <property type="entry name" value="Glucose Permease (Domain IIA)"/>
    <property type="match status" value="1"/>
</dbReference>
<keyword evidence="1" id="KW-1133">Transmembrane helix</keyword>
<dbReference type="CDD" id="cd12797">
    <property type="entry name" value="M23_peptidase"/>
    <property type="match status" value="1"/>
</dbReference>
<feature type="transmembrane region" description="Helical" evidence="1">
    <location>
        <begin position="7"/>
        <end position="27"/>
    </location>
</feature>